<organism evidence="1 2">
    <name type="scientific">Suillus plorans</name>
    <dbReference type="NCBI Taxonomy" id="116603"/>
    <lineage>
        <taxon>Eukaryota</taxon>
        <taxon>Fungi</taxon>
        <taxon>Dikarya</taxon>
        <taxon>Basidiomycota</taxon>
        <taxon>Agaricomycotina</taxon>
        <taxon>Agaricomycetes</taxon>
        <taxon>Agaricomycetidae</taxon>
        <taxon>Boletales</taxon>
        <taxon>Suillineae</taxon>
        <taxon>Suillaceae</taxon>
        <taxon>Suillus</taxon>
    </lineage>
</organism>
<dbReference type="RefSeq" id="XP_041153240.1">
    <property type="nucleotide sequence ID" value="XM_041296272.1"/>
</dbReference>
<reference evidence="1" key="1">
    <citation type="journal article" date="2020" name="New Phytol.">
        <title>Comparative genomics reveals dynamic genome evolution in host specialist ectomycorrhizal fungi.</title>
        <authorList>
            <person name="Lofgren L.A."/>
            <person name="Nguyen N.H."/>
            <person name="Vilgalys R."/>
            <person name="Ruytinx J."/>
            <person name="Liao H.L."/>
            <person name="Branco S."/>
            <person name="Kuo A."/>
            <person name="LaButti K."/>
            <person name="Lipzen A."/>
            <person name="Andreopoulos W."/>
            <person name="Pangilinan J."/>
            <person name="Riley R."/>
            <person name="Hundley H."/>
            <person name="Na H."/>
            <person name="Barry K."/>
            <person name="Grigoriev I.V."/>
            <person name="Stajich J.E."/>
            <person name="Kennedy P.G."/>
        </authorList>
    </citation>
    <scope>NUCLEOTIDE SEQUENCE</scope>
    <source>
        <strain evidence="1">S12</strain>
    </source>
</reference>
<name>A0A9P7ACP9_9AGAM</name>
<proteinExistence type="predicted"/>
<evidence type="ECO:0000313" key="2">
    <source>
        <dbReference type="Proteomes" id="UP000719766"/>
    </source>
</evidence>
<comment type="caution">
    <text evidence="1">The sequence shown here is derived from an EMBL/GenBank/DDBJ whole genome shotgun (WGS) entry which is preliminary data.</text>
</comment>
<feature type="non-terminal residue" evidence="1">
    <location>
        <position position="102"/>
    </location>
</feature>
<dbReference type="EMBL" id="JABBWE010000104">
    <property type="protein sequence ID" value="KAG1785757.1"/>
    <property type="molecule type" value="Genomic_DNA"/>
</dbReference>
<dbReference type="OrthoDB" id="2576233at2759"/>
<accession>A0A9P7ACP9</accession>
<sequence>FHHSSGYIHKLGQPNTFKRMEQDDFEPMRKHNVYYPFSDRAEWELAKFLCDNLNQGQITRFLKLLWAKRPLSFKTAKQLFTFMDALPKVPQWRCTPMHTDGY</sequence>
<dbReference type="Proteomes" id="UP000719766">
    <property type="component" value="Unassembled WGS sequence"/>
</dbReference>
<protein>
    <submittedName>
        <fullName evidence="1">Uncharacterized protein</fullName>
    </submittedName>
</protein>
<keyword evidence="2" id="KW-1185">Reference proteome</keyword>
<dbReference type="GeneID" id="64590036"/>
<dbReference type="AlphaFoldDB" id="A0A9P7ACP9"/>
<gene>
    <name evidence="1" type="ORF">HD556DRAFT_1195667</name>
</gene>
<evidence type="ECO:0000313" key="1">
    <source>
        <dbReference type="EMBL" id="KAG1785757.1"/>
    </source>
</evidence>
<feature type="non-terminal residue" evidence="1">
    <location>
        <position position="1"/>
    </location>
</feature>